<dbReference type="InterPro" id="IPR029044">
    <property type="entry name" value="Nucleotide-diphossugar_trans"/>
</dbReference>
<evidence type="ECO:0000313" key="5">
    <source>
        <dbReference type="EMBL" id="PQJ54754.1"/>
    </source>
</evidence>
<comment type="similarity">
    <text evidence="1">Belongs to the glycosyltransferase 2 family.</text>
</comment>
<gene>
    <name evidence="5" type="ORF">BTO11_14580</name>
</gene>
<evidence type="ECO:0000256" key="2">
    <source>
        <dbReference type="ARBA" id="ARBA00022676"/>
    </source>
</evidence>
<keyword evidence="3" id="KW-0808">Transferase</keyword>
<name>A0A2S7UXN2_9GAMM</name>
<dbReference type="SUPFAM" id="SSF53448">
    <property type="entry name" value="Nucleotide-diphospho-sugar transferases"/>
    <property type="match status" value="1"/>
</dbReference>
<dbReference type="Proteomes" id="UP000239007">
    <property type="component" value="Unassembled WGS sequence"/>
</dbReference>
<dbReference type="RefSeq" id="WP_105053278.1">
    <property type="nucleotide sequence ID" value="NZ_BMYG01000001.1"/>
</dbReference>
<dbReference type="AlphaFoldDB" id="A0A2S7UXN2"/>
<reference evidence="5 6" key="1">
    <citation type="submission" date="2016-12" db="EMBL/GenBank/DDBJ databases">
        <title>Diversity of luminous bacteria.</title>
        <authorList>
            <person name="Yoshizawa S."/>
            <person name="Kogure K."/>
        </authorList>
    </citation>
    <scope>NUCLEOTIDE SEQUENCE [LARGE SCALE GENOMIC DNA]</scope>
    <source>
        <strain evidence="5 6">SA4-48</strain>
    </source>
</reference>
<keyword evidence="6" id="KW-1185">Reference proteome</keyword>
<organism evidence="5 6">
    <name type="scientific">Psychrosphaera saromensis</name>
    <dbReference type="NCBI Taxonomy" id="716813"/>
    <lineage>
        <taxon>Bacteria</taxon>
        <taxon>Pseudomonadati</taxon>
        <taxon>Pseudomonadota</taxon>
        <taxon>Gammaproteobacteria</taxon>
        <taxon>Alteromonadales</taxon>
        <taxon>Pseudoalteromonadaceae</taxon>
        <taxon>Psychrosphaera</taxon>
    </lineage>
</organism>
<keyword evidence="2" id="KW-0328">Glycosyltransferase</keyword>
<protein>
    <recommendedName>
        <fullName evidence="4">Glycosyltransferase 2-like domain-containing protein</fullName>
    </recommendedName>
</protein>
<feature type="domain" description="Glycosyltransferase 2-like" evidence="4">
    <location>
        <begin position="10"/>
        <end position="121"/>
    </location>
</feature>
<accession>A0A2S7UXN2</accession>
<dbReference type="Pfam" id="PF00535">
    <property type="entry name" value="Glycos_transf_2"/>
    <property type="match status" value="1"/>
</dbReference>
<dbReference type="PANTHER" id="PTHR43179:SF12">
    <property type="entry name" value="GALACTOFURANOSYLTRANSFERASE GLFT2"/>
    <property type="match status" value="1"/>
</dbReference>
<dbReference type="CDD" id="cd04186">
    <property type="entry name" value="GT_2_like_c"/>
    <property type="match status" value="1"/>
</dbReference>
<dbReference type="OrthoDB" id="9807209at2"/>
<dbReference type="GO" id="GO:0016757">
    <property type="term" value="F:glycosyltransferase activity"/>
    <property type="evidence" value="ECO:0007669"/>
    <property type="project" value="UniProtKB-KW"/>
</dbReference>
<proteinExistence type="inferred from homology"/>
<dbReference type="PANTHER" id="PTHR43179">
    <property type="entry name" value="RHAMNOSYLTRANSFERASE WBBL"/>
    <property type="match status" value="1"/>
</dbReference>
<sequence length="308" mass="35264">MKYQKKIGVVVLNWNNYSDSQLCVEGLISSRNESEYNLEIFLIDNNSTDGSSIKLFEEYGDKVNFFNTGYNGGYTYGNNFGIKEALSNGCDYVFILNNDLEFIKFNQMLDTAINVLEFDPNIGVLGFDIHNYDTGMLLPSETNIDKVLNKLLKIDTSPIYFDGATTYSNKRSVCGCALLFRSTCLDNIGLFDESFFMYAEEQDICLRAISQGWTVCEIHNPQAKILRKIDPISENQLIWFYGTRNIFMAYSKNLNGINKFIFPFLQVLIYTKSILSHLLKKRGVISKKIFKGLFDAFFVKSKGYKKDD</sequence>
<evidence type="ECO:0000259" key="4">
    <source>
        <dbReference type="Pfam" id="PF00535"/>
    </source>
</evidence>
<evidence type="ECO:0000313" key="6">
    <source>
        <dbReference type="Proteomes" id="UP000239007"/>
    </source>
</evidence>
<comment type="caution">
    <text evidence="5">The sequence shown here is derived from an EMBL/GenBank/DDBJ whole genome shotgun (WGS) entry which is preliminary data.</text>
</comment>
<dbReference type="Gene3D" id="3.90.550.10">
    <property type="entry name" value="Spore Coat Polysaccharide Biosynthesis Protein SpsA, Chain A"/>
    <property type="match status" value="1"/>
</dbReference>
<dbReference type="EMBL" id="MSCH01000003">
    <property type="protein sequence ID" value="PQJ54754.1"/>
    <property type="molecule type" value="Genomic_DNA"/>
</dbReference>
<evidence type="ECO:0000256" key="3">
    <source>
        <dbReference type="ARBA" id="ARBA00022679"/>
    </source>
</evidence>
<evidence type="ECO:0000256" key="1">
    <source>
        <dbReference type="ARBA" id="ARBA00006739"/>
    </source>
</evidence>
<dbReference type="InterPro" id="IPR001173">
    <property type="entry name" value="Glyco_trans_2-like"/>
</dbReference>